<proteinExistence type="inferred from homology"/>
<feature type="binding site" evidence="10">
    <location>
        <position position="216"/>
    </location>
    <ligand>
        <name>[4Fe-4S] cluster</name>
        <dbReference type="ChEBI" id="CHEBI:49883"/>
    </ligand>
</feature>
<keyword evidence="9 10" id="KW-0326">Glycosidase</keyword>
<dbReference type="Pfam" id="PF00730">
    <property type="entry name" value="HhH-GPD"/>
    <property type="match status" value="1"/>
</dbReference>
<evidence type="ECO:0000256" key="6">
    <source>
        <dbReference type="ARBA" id="ARBA00023004"/>
    </source>
</evidence>
<dbReference type="Gene3D" id="1.10.1670.10">
    <property type="entry name" value="Helix-hairpin-Helix base-excision DNA repair enzymes (C-terminal)"/>
    <property type="match status" value="1"/>
</dbReference>
<evidence type="ECO:0000313" key="15">
    <source>
        <dbReference type="Proteomes" id="UP000250080"/>
    </source>
</evidence>
<keyword evidence="8 10" id="KW-0234">DNA repair</keyword>
<evidence type="ECO:0000256" key="8">
    <source>
        <dbReference type="ARBA" id="ARBA00023204"/>
    </source>
</evidence>
<dbReference type="SUPFAM" id="SSF48150">
    <property type="entry name" value="DNA-glycosylase"/>
    <property type="match status" value="1"/>
</dbReference>
<evidence type="ECO:0000256" key="10">
    <source>
        <dbReference type="HAMAP-Rule" id="MF_00942"/>
    </source>
</evidence>
<dbReference type="GO" id="GO:0019104">
    <property type="term" value="F:DNA N-glycosylase activity"/>
    <property type="evidence" value="ECO:0007669"/>
    <property type="project" value="UniProtKB-UniRule"/>
</dbReference>
<keyword evidence="3 10" id="KW-0479">Metal-binding</keyword>
<evidence type="ECO:0000313" key="14">
    <source>
        <dbReference type="EMBL" id="SCQ75099.1"/>
    </source>
</evidence>
<dbReference type="GO" id="GO:0051539">
    <property type="term" value="F:4 iron, 4 sulfur cluster binding"/>
    <property type="evidence" value="ECO:0007669"/>
    <property type="project" value="UniProtKB-UniRule"/>
</dbReference>
<dbReference type="GO" id="GO:0003677">
    <property type="term" value="F:DNA binding"/>
    <property type="evidence" value="ECO:0007669"/>
    <property type="project" value="UniProtKB-UniRule"/>
</dbReference>
<evidence type="ECO:0000256" key="5">
    <source>
        <dbReference type="ARBA" id="ARBA00022801"/>
    </source>
</evidence>
<dbReference type="EMBL" id="LT618793">
    <property type="protein sequence ID" value="SCQ75099.1"/>
    <property type="molecule type" value="Genomic_DNA"/>
</dbReference>
<feature type="binding site" evidence="10">
    <location>
        <position position="226"/>
    </location>
    <ligand>
        <name>[4Fe-4S] cluster</name>
        <dbReference type="ChEBI" id="CHEBI:49883"/>
    </ligand>
</feature>
<evidence type="ECO:0000256" key="4">
    <source>
        <dbReference type="ARBA" id="ARBA00022763"/>
    </source>
</evidence>
<dbReference type="AlphaFoldDB" id="A0A2C7ARJ8"/>
<evidence type="ECO:0000313" key="13">
    <source>
        <dbReference type="EMBL" id="SBN37951.1"/>
    </source>
</evidence>
<dbReference type="EC" id="4.2.99.18" evidence="10"/>
<evidence type="ECO:0000259" key="12">
    <source>
        <dbReference type="SMART" id="SM00478"/>
    </source>
</evidence>
<evidence type="ECO:0000256" key="7">
    <source>
        <dbReference type="ARBA" id="ARBA00023014"/>
    </source>
</evidence>
<dbReference type="InterPro" id="IPR003265">
    <property type="entry name" value="HhH-GPD_domain"/>
</dbReference>
<dbReference type="GO" id="GO:0046872">
    <property type="term" value="F:metal ion binding"/>
    <property type="evidence" value="ECO:0007669"/>
    <property type="project" value="UniProtKB-KW"/>
</dbReference>
<dbReference type="NCBIfam" id="TIGR01083">
    <property type="entry name" value="nth"/>
    <property type="match status" value="1"/>
</dbReference>
<protein>
    <recommendedName>
        <fullName evidence="10">Endonuclease III</fullName>
        <ecNumber evidence="10">4.2.99.18</ecNumber>
    </recommendedName>
    <alternativeName>
        <fullName evidence="10">DNA-(apurinic or apyrimidinic site) lyase</fullName>
    </alternativeName>
</protein>
<dbReference type="CDD" id="cd00056">
    <property type="entry name" value="ENDO3c"/>
    <property type="match status" value="1"/>
</dbReference>
<gene>
    <name evidence="10" type="primary">nth</name>
    <name evidence="13" type="ORF">PFR_JS10_308</name>
    <name evidence="14" type="ORF">PFR_JS23_360</name>
</gene>
<keyword evidence="10" id="KW-0238">DNA-binding</keyword>
<dbReference type="RefSeq" id="WP_013161786.1">
    <property type="nucleotide sequence ID" value="NZ_CP085639.1"/>
</dbReference>
<feature type="region of interest" description="Disordered" evidence="11">
    <location>
        <begin position="1"/>
        <end position="23"/>
    </location>
</feature>
<sequence length="252" mass="26681">MASENTMNEQNASTGAGKAAAGSDRATATGEVAAAHEIFRILHQTYPDARCALTFHDPFELLVATVLSAQTTDKGVNKVTPILFDHYPDAAALGAASLPEVEQIIRPTGFFHNKATAIVGIGQALTENFHGVVPREIDQLTSLPGVGRKTAQVVRGHAFGIPGVTTDTHVLRVSKRLGFTSSTKPLTVERDVSALFDESTWTLLSDTLIFHGRARCHAKKAACGACPVAGLCPSFGIGPTDPDEAERLVRSP</sequence>
<accession>A0A2C7ARJ8</accession>
<dbReference type="InterPro" id="IPR005759">
    <property type="entry name" value="Nth"/>
</dbReference>
<dbReference type="SMART" id="SM00478">
    <property type="entry name" value="ENDO3c"/>
    <property type="match status" value="1"/>
</dbReference>
<dbReference type="Pfam" id="PF00633">
    <property type="entry name" value="HHH"/>
    <property type="match status" value="1"/>
</dbReference>
<keyword evidence="2 10" id="KW-0004">4Fe-4S</keyword>
<evidence type="ECO:0000256" key="1">
    <source>
        <dbReference type="ARBA" id="ARBA00008343"/>
    </source>
</evidence>
<dbReference type="FunFam" id="1.10.340.30:FF:000001">
    <property type="entry name" value="Endonuclease III"/>
    <property type="match status" value="1"/>
</dbReference>
<dbReference type="InterPro" id="IPR011257">
    <property type="entry name" value="DNA_glycosylase"/>
</dbReference>
<keyword evidence="4 10" id="KW-0227">DNA damage</keyword>
<comment type="catalytic activity">
    <reaction evidence="10">
        <text>2'-deoxyribonucleotide-(2'-deoxyribose 5'-phosphate)-2'-deoxyribonucleotide-DNA = a 3'-end 2'-deoxyribonucleotide-(2,3-dehydro-2,3-deoxyribose 5'-phosphate)-DNA + a 5'-end 5'-phospho-2'-deoxyribonucleoside-DNA + H(+)</text>
        <dbReference type="Rhea" id="RHEA:66592"/>
        <dbReference type="Rhea" id="RHEA-COMP:13180"/>
        <dbReference type="Rhea" id="RHEA-COMP:16897"/>
        <dbReference type="Rhea" id="RHEA-COMP:17067"/>
        <dbReference type="ChEBI" id="CHEBI:15378"/>
        <dbReference type="ChEBI" id="CHEBI:136412"/>
        <dbReference type="ChEBI" id="CHEBI:157695"/>
        <dbReference type="ChEBI" id="CHEBI:167181"/>
        <dbReference type="EC" id="4.2.99.18"/>
    </reaction>
</comment>
<dbReference type="InterPro" id="IPR023170">
    <property type="entry name" value="HhH_base_excis_C"/>
</dbReference>
<keyword evidence="13" id="KW-0255">Endonuclease</keyword>
<dbReference type="Gene3D" id="1.10.340.30">
    <property type="entry name" value="Hypothetical protein, domain 2"/>
    <property type="match status" value="1"/>
</dbReference>
<dbReference type="OMA" id="QIIWYGR"/>
<dbReference type="HAMAP" id="MF_00942">
    <property type="entry name" value="Nth"/>
    <property type="match status" value="1"/>
</dbReference>
<dbReference type="InterPro" id="IPR000445">
    <property type="entry name" value="HhH_motif"/>
</dbReference>
<evidence type="ECO:0000256" key="2">
    <source>
        <dbReference type="ARBA" id="ARBA00022485"/>
    </source>
</evidence>
<keyword evidence="6 10" id="KW-0408">Iron</keyword>
<name>A0A2C7ARJ8_9ACTN</name>
<comment type="similarity">
    <text evidence="1 10">Belongs to the Nth/MutY family.</text>
</comment>
<dbReference type="EMBL" id="LT576035">
    <property type="protein sequence ID" value="SBN37951.1"/>
    <property type="molecule type" value="Genomic_DNA"/>
</dbReference>
<reference evidence="14 15" key="2">
    <citation type="submission" date="2016-09" db="EMBL/GenBank/DDBJ databases">
        <authorList>
            <person name="Laine KS P."/>
        </authorList>
    </citation>
    <scope>NUCLEOTIDE SEQUENCE [LARGE SCALE GENOMIC DNA]</scope>
    <source>
        <strain evidence="14">PFRJS-23</strain>
    </source>
</reference>
<dbReference type="Proteomes" id="UP000250080">
    <property type="component" value="Chromosome I"/>
</dbReference>
<comment type="cofactor">
    <cofactor evidence="10">
        <name>[4Fe-4S] cluster</name>
        <dbReference type="ChEBI" id="CHEBI:49883"/>
    </cofactor>
    <text evidence="10">Binds 1 [4Fe-4S] cluster.</text>
</comment>
<keyword evidence="13" id="KW-0540">Nuclease</keyword>
<evidence type="ECO:0000256" key="9">
    <source>
        <dbReference type="ARBA" id="ARBA00023295"/>
    </source>
</evidence>
<feature type="compositionally biased region" description="Polar residues" evidence="11">
    <location>
        <begin position="1"/>
        <end position="14"/>
    </location>
</feature>
<evidence type="ECO:0000256" key="3">
    <source>
        <dbReference type="ARBA" id="ARBA00022723"/>
    </source>
</evidence>
<feature type="domain" description="HhH-GPD" evidence="12">
    <location>
        <begin position="67"/>
        <end position="214"/>
    </location>
</feature>
<dbReference type="GO" id="GO:0140078">
    <property type="term" value="F:class I DNA-(apurinic or apyrimidinic site) endonuclease activity"/>
    <property type="evidence" value="ECO:0007669"/>
    <property type="project" value="UniProtKB-EC"/>
</dbReference>
<reference evidence="13" key="1">
    <citation type="submission" date="2016-05" db="EMBL/GenBank/DDBJ databases">
        <authorList>
            <person name="Lavstsen T."/>
            <person name="Jespersen J.S."/>
        </authorList>
    </citation>
    <scope>NUCLEOTIDE SEQUENCE</scope>
    <source>
        <strain evidence="13">PFRJS10</strain>
    </source>
</reference>
<evidence type="ECO:0000256" key="11">
    <source>
        <dbReference type="SAM" id="MobiDB-lite"/>
    </source>
</evidence>
<organism evidence="13">
    <name type="scientific">Propionibacterium freudenreichii</name>
    <dbReference type="NCBI Taxonomy" id="1744"/>
    <lineage>
        <taxon>Bacteria</taxon>
        <taxon>Bacillati</taxon>
        <taxon>Actinomycetota</taxon>
        <taxon>Actinomycetes</taxon>
        <taxon>Propionibacteriales</taxon>
        <taxon>Propionibacteriaceae</taxon>
        <taxon>Propionibacterium</taxon>
    </lineage>
</organism>
<comment type="function">
    <text evidence="10">DNA repair enzyme that has both DNA N-glycosylase activity and AP-lyase activity. The DNA N-glycosylase activity releases various damaged pyrimidines from DNA by cleaving the N-glycosidic bond, leaving an AP (apurinic/apyrimidinic) site. The AP-lyase activity cleaves the phosphodiester bond 3' to the AP site by a beta-elimination, leaving a 3'-terminal unsaturated sugar and a product with a terminal 5'-phosphate.</text>
</comment>
<dbReference type="PANTHER" id="PTHR10359">
    <property type="entry name" value="A/G-SPECIFIC ADENINE GLYCOSYLASE/ENDONUCLEASE III"/>
    <property type="match status" value="1"/>
</dbReference>
<keyword evidence="7 10" id="KW-0411">Iron-sulfur</keyword>
<dbReference type="PANTHER" id="PTHR10359:SF18">
    <property type="entry name" value="ENDONUCLEASE III"/>
    <property type="match status" value="1"/>
</dbReference>
<keyword evidence="10" id="KW-0456">Lyase</keyword>
<dbReference type="GO" id="GO:0006285">
    <property type="term" value="P:base-excision repair, AP site formation"/>
    <property type="evidence" value="ECO:0007669"/>
    <property type="project" value="TreeGrafter"/>
</dbReference>
<keyword evidence="5 10" id="KW-0378">Hydrolase</keyword>
<feature type="binding site" evidence="10">
    <location>
        <position position="223"/>
    </location>
    <ligand>
        <name>[4Fe-4S] cluster</name>
        <dbReference type="ChEBI" id="CHEBI:49883"/>
    </ligand>
</feature>
<feature type="binding site" evidence="10">
    <location>
        <position position="232"/>
    </location>
    <ligand>
        <name>[4Fe-4S] cluster</name>
        <dbReference type="ChEBI" id="CHEBI:49883"/>
    </ligand>
</feature>